<dbReference type="OrthoDB" id="208796at2"/>
<dbReference type="AlphaFoldDB" id="F0SFX1"/>
<dbReference type="KEGG" id="pbs:Plabr_4001"/>
<dbReference type="Proteomes" id="UP000006860">
    <property type="component" value="Chromosome"/>
</dbReference>
<dbReference type="EMBL" id="CP002546">
    <property type="protein sequence ID" value="ADY61578.1"/>
    <property type="molecule type" value="Genomic_DNA"/>
</dbReference>
<feature type="domain" description="DUF1570" evidence="1">
    <location>
        <begin position="257"/>
        <end position="370"/>
    </location>
</feature>
<dbReference type="Pfam" id="PF07607">
    <property type="entry name" value="DUF1570"/>
    <property type="match status" value="1"/>
</dbReference>
<dbReference type="InterPro" id="IPR011464">
    <property type="entry name" value="DUF1570"/>
</dbReference>
<dbReference type="STRING" id="756272.Plabr_4001"/>
<accession>F0SFX1</accession>
<evidence type="ECO:0000313" key="2">
    <source>
        <dbReference type="EMBL" id="ADY61578.1"/>
    </source>
</evidence>
<evidence type="ECO:0000313" key="3">
    <source>
        <dbReference type="Proteomes" id="UP000006860"/>
    </source>
</evidence>
<organism evidence="2 3">
    <name type="scientific">Rubinisphaera brasiliensis (strain ATCC 49424 / DSM 5305 / JCM 21570 / IAM 15109 / NBRC 103401 / IFAM 1448)</name>
    <name type="common">Planctomyces brasiliensis</name>
    <dbReference type="NCBI Taxonomy" id="756272"/>
    <lineage>
        <taxon>Bacteria</taxon>
        <taxon>Pseudomonadati</taxon>
        <taxon>Planctomycetota</taxon>
        <taxon>Planctomycetia</taxon>
        <taxon>Planctomycetales</taxon>
        <taxon>Planctomycetaceae</taxon>
        <taxon>Rubinisphaera</taxon>
    </lineage>
</organism>
<name>F0SFX1_RUBBR</name>
<dbReference type="RefSeq" id="WP_013630295.1">
    <property type="nucleotide sequence ID" value="NC_015174.1"/>
</dbReference>
<keyword evidence="3" id="KW-1185">Reference proteome</keyword>
<sequence length="534" mass="60256">MQNLTFGRRFSCSLLLERIPHRCSVSSGVNFLFAGLSSLKRRYAVEQTALIAFSIACFGGPESCLADRFRLATADGSEREIVGRLHGSGQGAYAIERPDGQLEVVSQAAVLERDNTVEWAPATPEEMATNLAEEFGEDRFRSQVQGNFVIGMVMMAPLPKQSESRVVGFMRKASQFMNNVENVFVDFTRDLRLESHDPQVPLVLLIFESDDDFDRYTDSITQGQGLSSQNIAGFYNAMTNYLAIRMTECDTFEVPLHEAIHQQVYNRGILQRLAKVPAWFNEGIAAGFEANGGRINSGPTKVHSRYAERYPDARQVTWDDLIVDDLAFRGDVLAGDAYCHGWALHWLLVTKHQEEYAAYVKMLGKKEPLAKEDLEVREQDFREHFGDDLEALKQEFVRSLQRAMRTQRIARNQNSRPGYLRTQEALADLEVTALVRQDRGGYLEVQGRLKNINPFRSLVYQVTIVTQSGTFARWVSGEVGSNRTYTLNRQYANQLEGGGIGPASSQFRVRVDSGLPGSEKVNRWRRGEFDTPEF</sequence>
<protein>
    <recommendedName>
        <fullName evidence="1">DUF1570 domain-containing protein</fullName>
    </recommendedName>
</protein>
<evidence type="ECO:0000259" key="1">
    <source>
        <dbReference type="Pfam" id="PF07607"/>
    </source>
</evidence>
<reference evidence="3" key="1">
    <citation type="submission" date="2011-02" db="EMBL/GenBank/DDBJ databases">
        <title>The complete genome of Planctomyces brasiliensis DSM 5305.</title>
        <authorList>
            <person name="Lucas S."/>
            <person name="Copeland A."/>
            <person name="Lapidus A."/>
            <person name="Bruce D."/>
            <person name="Goodwin L."/>
            <person name="Pitluck S."/>
            <person name="Kyrpides N."/>
            <person name="Mavromatis K."/>
            <person name="Pagani I."/>
            <person name="Ivanova N."/>
            <person name="Ovchinnikova G."/>
            <person name="Lu M."/>
            <person name="Detter J.C."/>
            <person name="Han C."/>
            <person name="Land M."/>
            <person name="Hauser L."/>
            <person name="Markowitz V."/>
            <person name="Cheng J.-F."/>
            <person name="Hugenholtz P."/>
            <person name="Woyke T."/>
            <person name="Wu D."/>
            <person name="Tindall B."/>
            <person name="Pomrenke H.G."/>
            <person name="Brambilla E."/>
            <person name="Klenk H.-P."/>
            <person name="Eisen J.A."/>
        </authorList>
    </citation>
    <scope>NUCLEOTIDE SEQUENCE [LARGE SCALE GENOMIC DNA]</scope>
    <source>
        <strain evidence="3">ATCC 49424 / DSM 5305 / JCM 21570 / NBRC 103401 / IFAM 1448</strain>
    </source>
</reference>
<dbReference type="HOGENOM" id="CLU_509844_0_0_0"/>
<gene>
    <name evidence="2" type="ordered locus">Plabr_4001</name>
</gene>
<proteinExistence type="predicted"/>